<proteinExistence type="predicted"/>
<keyword evidence="1" id="KW-1133">Transmembrane helix</keyword>
<reference evidence="2 3" key="1">
    <citation type="journal article" date="2011" name="PLoS ONE">
        <title>Haloquadratum walsbyi: limited diversity in a global pond.</title>
        <authorList>
            <person name="Dyall-Smith M."/>
            <person name="Pfeiffer F."/>
            <person name="Klee K."/>
            <person name="Palm P."/>
            <person name="Gross K."/>
            <person name="Schuster S.C."/>
            <person name="Rampp M."/>
            <person name="Oesterhelt D."/>
        </authorList>
    </citation>
    <scope>NUCLEOTIDE SEQUENCE [LARGE SCALE GENOMIC DNA]</scope>
    <source>
        <strain evidence="3">DSM 16854 / JCM 12705 / C23</strain>
    </source>
</reference>
<dbReference type="RefSeq" id="WP_011570307.1">
    <property type="nucleotide sequence ID" value="NC_017459.1"/>
</dbReference>
<dbReference type="KEGG" id="hwc:Hqrw_1012"/>
<accession>G0LFX4</accession>
<evidence type="ECO:0000256" key="1">
    <source>
        <dbReference type="SAM" id="Phobius"/>
    </source>
</evidence>
<keyword evidence="1" id="KW-0472">Membrane</keyword>
<dbReference type="Proteomes" id="UP000007954">
    <property type="component" value="Chromosome"/>
</dbReference>
<dbReference type="OrthoDB" id="381431at2157"/>
<organism evidence="2 3">
    <name type="scientific">Haloquadratum walsbyi (strain DSM 16854 / JCM 12705 / C23)</name>
    <dbReference type="NCBI Taxonomy" id="768065"/>
    <lineage>
        <taxon>Archaea</taxon>
        <taxon>Methanobacteriati</taxon>
        <taxon>Methanobacteriota</taxon>
        <taxon>Stenosarchaea group</taxon>
        <taxon>Halobacteria</taxon>
        <taxon>Halobacteriales</taxon>
        <taxon>Haloferacaceae</taxon>
        <taxon>Haloquadratum</taxon>
    </lineage>
</organism>
<feature type="transmembrane region" description="Helical" evidence="1">
    <location>
        <begin position="12"/>
        <end position="29"/>
    </location>
</feature>
<dbReference type="GeneID" id="12445614"/>
<keyword evidence="1" id="KW-0812">Transmembrane</keyword>
<protein>
    <submittedName>
        <fullName evidence="2">Uncharacterized protein</fullName>
    </submittedName>
</protein>
<name>G0LFX4_HALWC</name>
<dbReference type="AlphaFoldDB" id="G0LFX4"/>
<evidence type="ECO:0000313" key="3">
    <source>
        <dbReference type="Proteomes" id="UP000007954"/>
    </source>
</evidence>
<gene>
    <name evidence="2" type="ordered locus">Hqrw_1012</name>
</gene>
<feature type="transmembrane region" description="Helical" evidence="1">
    <location>
        <begin position="35"/>
        <end position="54"/>
    </location>
</feature>
<evidence type="ECO:0000313" key="2">
    <source>
        <dbReference type="EMBL" id="CCC38994.1"/>
    </source>
</evidence>
<dbReference type="HOGENOM" id="CLU_2820768_0_0_2"/>
<sequence length="65" mass="6865">MASIDPRDKLPLVSAAVVMALGNIIGYAVGTTIYLTILAGPVAVLAFGAVRYFLHGSPYPESMRQ</sequence>
<dbReference type="EMBL" id="FR746099">
    <property type="protein sequence ID" value="CCC38994.1"/>
    <property type="molecule type" value="Genomic_DNA"/>
</dbReference>